<evidence type="ECO:0000313" key="3">
    <source>
        <dbReference type="EMBL" id="KDP28887.1"/>
    </source>
</evidence>
<dbReference type="EMBL" id="KK914782">
    <property type="protein sequence ID" value="KDP28887.1"/>
    <property type="molecule type" value="Genomic_DNA"/>
</dbReference>
<dbReference type="InterPro" id="IPR044821">
    <property type="entry name" value="At1g28695/At4g15970-like"/>
</dbReference>
<dbReference type="PANTHER" id="PTHR46038">
    <property type="entry name" value="EXPRESSED PROTEIN-RELATED"/>
    <property type="match status" value="1"/>
</dbReference>
<sequence length="359" mass="41425">MDSSSRNTSSYVVNLVFLSLIIAAFVYLYISSPSVSNPLLSYRHDNSCRHSQSVTFSLDELEMALQKASMPNKTVIIAVLNKAYVEPSVKSETTMLDLFLESFWYGEDTRSLLDHLLVVAVDQTAYDRCKFKRLNCYKLETQGVDFTGEKLFMSQDFIKMMWRRTLLLLDVLKHGYNFIFTDSDVMWLRNPFPKLSNNQSIDLQISTDWFNGDPLSERNFINTGFYYVRSNNKTIALFDAWYSRKDNSTGKKEQDVLLDLVREGALRKLGINARFLDTVFFSGFCADSKDITAVSTVHANCCRSISAKVLDLRSVLRDWMRFKADQSRIKKNHNDTNPTLSFRWSGHFGCWRSWNNTSV</sequence>
<keyword evidence="4" id="KW-1185">Reference proteome</keyword>
<feature type="domain" description="Nucleotide-diphospho-sugar transferase" evidence="2">
    <location>
        <begin position="112"/>
        <end position="312"/>
    </location>
</feature>
<protein>
    <recommendedName>
        <fullName evidence="2">Nucleotide-diphospho-sugar transferase domain-containing protein</fullName>
    </recommendedName>
</protein>
<dbReference type="KEGG" id="jcu:105643244"/>
<evidence type="ECO:0000259" key="2">
    <source>
        <dbReference type="Pfam" id="PF03407"/>
    </source>
</evidence>
<dbReference type="InterPro" id="IPR005069">
    <property type="entry name" value="Nucl-diP-sugar_transferase"/>
</dbReference>
<dbReference type="AlphaFoldDB" id="A0A067JYC6"/>
<proteinExistence type="predicted"/>
<name>A0A067JYC6_JATCU</name>
<dbReference type="OrthoDB" id="540503at2759"/>
<dbReference type="Proteomes" id="UP000027138">
    <property type="component" value="Unassembled WGS sequence"/>
</dbReference>
<accession>A0A067JYC6</accession>
<feature type="transmembrane region" description="Helical" evidence="1">
    <location>
        <begin position="12"/>
        <end position="30"/>
    </location>
</feature>
<evidence type="ECO:0000256" key="1">
    <source>
        <dbReference type="SAM" id="Phobius"/>
    </source>
</evidence>
<evidence type="ECO:0000313" key="4">
    <source>
        <dbReference type="Proteomes" id="UP000027138"/>
    </source>
</evidence>
<dbReference type="PANTHER" id="PTHR46038:SF12">
    <property type="entry name" value="OS03G0731800 PROTEIN"/>
    <property type="match status" value="1"/>
</dbReference>
<reference evidence="3 4" key="1">
    <citation type="journal article" date="2014" name="PLoS ONE">
        <title>Global Analysis of Gene Expression Profiles in Physic Nut (Jatropha curcas L.) Seedlings Exposed to Salt Stress.</title>
        <authorList>
            <person name="Zhang L."/>
            <person name="Zhang C."/>
            <person name="Wu P."/>
            <person name="Chen Y."/>
            <person name="Li M."/>
            <person name="Jiang H."/>
            <person name="Wu G."/>
        </authorList>
    </citation>
    <scope>NUCLEOTIDE SEQUENCE [LARGE SCALE GENOMIC DNA]</scope>
    <source>
        <strain evidence="4">cv. GZQX0401</strain>
        <tissue evidence="3">Young leaves</tissue>
    </source>
</reference>
<gene>
    <name evidence="3" type="ORF">JCGZ_14658</name>
</gene>
<keyword evidence="1" id="KW-1133">Transmembrane helix</keyword>
<dbReference type="Pfam" id="PF03407">
    <property type="entry name" value="Nucleotid_trans"/>
    <property type="match status" value="1"/>
</dbReference>
<keyword evidence="1" id="KW-0472">Membrane</keyword>
<organism evidence="3 4">
    <name type="scientific">Jatropha curcas</name>
    <name type="common">Barbados nut</name>
    <dbReference type="NCBI Taxonomy" id="180498"/>
    <lineage>
        <taxon>Eukaryota</taxon>
        <taxon>Viridiplantae</taxon>
        <taxon>Streptophyta</taxon>
        <taxon>Embryophyta</taxon>
        <taxon>Tracheophyta</taxon>
        <taxon>Spermatophyta</taxon>
        <taxon>Magnoliopsida</taxon>
        <taxon>eudicotyledons</taxon>
        <taxon>Gunneridae</taxon>
        <taxon>Pentapetalae</taxon>
        <taxon>rosids</taxon>
        <taxon>fabids</taxon>
        <taxon>Malpighiales</taxon>
        <taxon>Euphorbiaceae</taxon>
        <taxon>Crotonoideae</taxon>
        <taxon>Jatropheae</taxon>
        <taxon>Jatropha</taxon>
    </lineage>
</organism>
<keyword evidence="1" id="KW-0812">Transmembrane</keyword>